<dbReference type="Proteomes" id="UP000185911">
    <property type="component" value="Unassembled WGS sequence"/>
</dbReference>
<dbReference type="Pfam" id="PF01168">
    <property type="entry name" value="Ala_racemase_N"/>
    <property type="match status" value="1"/>
</dbReference>
<protein>
    <submittedName>
        <fullName evidence="2">Putative D-serine deaminase protein</fullName>
        <ecNumber evidence="2">4.3.1.18</ecNumber>
    </submittedName>
</protein>
<evidence type="ECO:0000313" key="3">
    <source>
        <dbReference type="Proteomes" id="UP000185911"/>
    </source>
</evidence>
<name>A0A1Q8YJL6_9BURK</name>
<dbReference type="PANTHER" id="PTHR28004:SF8">
    <property type="entry name" value="D-SERINE DEAMINASE"/>
    <property type="match status" value="1"/>
</dbReference>
<dbReference type="PANTHER" id="PTHR28004">
    <property type="entry name" value="ZGC:162816-RELATED"/>
    <property type="match status" value="1"/>
</dbReference>
<proteinExistence type="predicted"/>
<accession>A0A1Q8YJL6</accession>
<organism evidence="2 3">
    <name type="scientific">Rhodoferax antarcticus ANT.BR</name>
    <dbReference type="NCBI Taxonomy" id="1111071"/>
    <lineage>
        <taxon>Bacteria</taxon>
        <taxon>Pseudomonadati</taxon>
        <taxon>Pseudomonadota</taxon>
        <taxon>Betaproteobacteria</taxon>
        <taxon>Burkholderiales</taxon>
        <taxon>Comamonadaceae</taxon>
        <taxon>Rhodoferax</taxon>
    </lineage>
</organism>
<keyword evidence="3" id="KW-1185">Reference proteome</keyword>
<keyword evidence="2" id="KW-0456">Lyase</keyword>
<dbReference type="GO" id="GO:0008721">
    <property type="term" value="F:D-serine ammonia-lyase activity"/>
    <property type="evidence" value="ECO:0007669"/>
    <property type="project" value="UniProtKB-EC"/>
</dbReference>
<dbReference type="RefSeq" id="WP_338065717.1">
    <property type="nucleotide sequence ID" value="NZ_MSYM01000005.1"/>
</dbReference>
<gene>
    <name evidence="2" type="ORF">BLL52_0407</name>
</gene>
<evidence type="ECO:0000313" key="2">
    <source>
        <dbReference type="EMBL" id="OLP08119.1"/>
    </source>
</evidence>
<sequence length="287" mass="31377">MQTLLDPLIDNTFKGFAHSSSALHLTQIGQQGWNVLNGDLPLPLAVIRQDRLQHNLAWMQNFAQSRGLGLAPHGKTSMSPQLFRRQLDAGAWGMTFASVTQARIGIAAGARTCLIANQVFADRDLTELDALRRSYSGLRLIFLVDSVAQLLLIEDWRQRHSEALAFEVLLEIGMPGGRTGCRNLAQALNLAEWLHDSAAVRLVGVECYEGLGATGDTEKDEPQTRQLMDLLQSVARACDAQNFFDADEVLLTAGGSAIFDLVVPGLKLQLSRPVTGLLRSGCYVTHD</sequence>
<comment type="caution">
    <text evidence="2">The sequence shown here is derived from an EMBL/GenBank/DDBJ whole genome shotgun (WGS) entry which is preliminary data.</text>
</comment>
<reference evidence="2 3" key="1">
    <citation type="submission" date="2017-01" db="EMBL/GenBank/DDBJ databases">
        <title>Genome sequence of Rhodoferax antarcticus ANT.BR, a psychrophilic purple nonsulfur bacterium from an Antarctic microbial mat.</title>
        <authorList>
            <person name="Baker J."/>
            <person name="Riester C."/>
            <person name="Skinner B."/>
            <person name="Newell A."/>
            <person name="Swingley W."/>
            <person name="Madigan M."/>
            <person name="Jung D."/>
            <person name="Asao M."/>
            <person name="Chen M."/>
            <person name="Loughlin P."/>
            <person name="Pan H."/>
            <person name="Lin S."/>
            <person name="Li N."/>
            <person name="Shaw J."/>
            <person name="Prado M."/>
            <person name="Sherman C."/>
            <person name="Li X."/>
            <person name="Tang J."/>
            <person name="Blankenship R."/>
            <person name="Zhao T."/>
            <person name="Touchman J."/>
            <person name="Sattley M."/>
        </authorList>
    </citation>
    <scope>NUCLEOTIDE SEQUENCE [LARGE SCALE GENOMIC DNA]</scope>
    <source>
        <strain evidence="2 3">ANT.BR</strain>
    </source>
</reference>
<dbReference type="InterPro" id="IPR051466">
    <property type="entry name" value="D-amino_acid_metab_enzyme"/>
</dbReference>
<dbReference type="AlphaFoldDB" id="A0A1Q8YJL6"/>
<evidence type="ECO:0000259" key="1">
    <source>
        <dbReference type="Pfam" id="PF01168"/>
    </source>
</evidence>
<dbReference type="EMBL" id="MSYM01000005">
    <property type="protein sequence ID" value="OLP08119.1"/>
    <property type="molecule type" value="Genomic_DNA"/>
</dbReference>
<dbReference type="InterPro" id="IPR001608">
    <property type="entry name" value="Ala_racemase_N"/>
</dbReference>
<feature type="domain" description="Alanine racemase N-terminal" evidence="1">
    <location>
        <begin position="47"/>
        <end position="242"/>
    </location>
</feature>
<dbReference type="EC" id="4.3.1.18" evidence="2"/>
<dbReference type="Gene3D" id="3.20.20.10">
    <property type="entry name" value="Alanine racemase"/>
    <property type="match status" value="1"/>
</dbReference>
<dbReference type="InterPro" id="IPR029066">
    <property type="entry name" value="PLP-binding_barrel"/>
</dbReference>
<dbReference type="SUPFAM" id="SSF51419">
    <property type="entry name" value="PLP-binding barrel"/>
    <property type="match status" value="1"/>
</dbReference>